<accession>A0ABX5Q2N4</accession>
<organism evidence="1 2">
    <name type="scientific">Nonlabens dokdonensis</name>
    <dbReference type="NCBI Taxonomy" id="328515"/>
    <lineage>
        <taxon>Bacteria</taxon>
        <taxon>Pseudomonadati</taxon>
        <taxon>Bacteroidota</taxon>
        <taxon>Flavobacteriia</taxon>
        <taxon>Flavobacteriales</taxon>
        <taxon>Flavobacteriaceae</taxon>
        <taxon>Nonlabens</taxon>
    </lineage>
</organism>
<gene>
    <name evidence="1" type="ORF">LX97_01075</name>
</gene>
<reference evidence="1 2" key="1">
    <citation type="submission" date="2018-06" db="EMBL/GenBank/DDBJ databases">
        <title>Genomic Encyclopedia of Archaeal and Bacterial Type Strains, Phase II (KMG-II): from individual species to whole genera.</title>
        <authorList>
            <person name="Goeker M."/>
        </authorList>
    </citation>
    <scope>NUCLEOTIDE SEQUENCE [LARGE SCALE GENOMIC DNA]</scope>
    <source>
        <strain evidence="1 2">DSM 17205</strain>
    </source>
</reference>
<dbReference type="InterPro" id="IPR011250">
    <property type="entry name" value="OMP/PagP_B-barrel"/>
</dbReference>
<evidence type="ECO:0000313" key="2">
    <source>
        <dbReference type="Proteomes" id="UP000248584"/>
    </source>
</evidence>
<comment type="caution">
    <text evidence="1">The sequence shown here is derived from an EMBL/GenBank/DDBJ whole genome shotgun (WGS) entry which is preliminary data.</text>
</comment>
<proteinExistence type="predicted"/>
<dbReference type="SUPFAM" id="SSF56925">
    <property type="entry name" value="OMPA-like"/>
    <property type="match status" value="1"/>
</dbReference>
<sequence length="187" mass="21303">MSVAFFPFNNGDPNKKEQKINETRIKKERNNEVGSSRFGFKAGVNFSDVPATDIETQEDSGYAGTAPYGSFFIDTKIASKWSIQNELTFSFTDVYTYVESPVLLKRRFSEKWSAFAGPNLMYVFDYADSVDKNFGIGLDFGLQYDLPKDFFIEARYGVGFTEHFNENFFGLENAKRNVLRIGVGIKF</sequence>
<name>A0ABX5Q2N4_9FLAO</name>
<evidence type="ECO:0000313" key="1">
    <source>
        <dbReference type="EMBL" id="PZX44067.1"/>
    </source>
</evidence>
<protein>
    <submittedName>
        <fullName evidence="1">Outer membrane protein with beta-barrel domain</fullName>
    </submittedName>
</protein>
<dbReference type="EMBL" id="QKZR01000001">
    <property type="protein sequence ID" value="PZX44067.1"/>
    <property type="molecule type" value="Genomic_DNA"/>
</dbReference>
<keyword evidence="2" id="KW-1185">Reference proteome</keyword>
<dbReference type="RefSeq" id="WP_015361906.1">
    <property type="nucleotide sequence ID" value="NZ_QKZR01000001.1"/>
</dbReference>
<dbReference type="Proteomes" id="UP000248584">
    <property type="component" value="Unassembled WGS sequence"/>
</dbReference>